<dbReference type="EC" id="3.1.3.48" evidence="2"/>
<dbReference type="RefSeq" id="WP_205119990.1">
    <property type="nucleotide sequence ID" value="NZ_JAFBCM010000001.1"/>
</dbReference>
<dbReference type="Gene3D" id="3.90.190.10">
    <property type="entry name" value="Protein tyrosine phosphatase superfamily"/>
    <property type="match status" value="1"/>
</dbReference>
<accession>A0ABV7Y5X7</accession>
<keyword evidence="2" id="KW-0378">Hydrolase</keyword>
<dbReference type="Pfam" id="PF13350">
    <property type="entry name" value="Y_phosphatase3"/>
    <property type="match status" value="1"/>
</dbReference>
<evidence type="ECO:0000256" key="1">
    <source>
        <dbReference type="ARBA" id="ARBA00009580"/>
    </source>
</evidence>
<proteinExistence type="inferred from homology"/>
<dbReference type="InterPro" id="IPR026893">
    <property type="entry name" value="Tyr/Ser_Pase_IphP-type"/>
</dbReference>
<dbReference type="InterPro" id="IPR029021">
    <property type="entry name" value="Prot-tyrosine_phosphatase-like"/>
</dbReference>
<dbReference type="PANTHER" id="PTHR31126">
    <property type="entry name" value="TYROSINE-PROTEIN PHOSPHATASE"/>
    <property type="match status" value="1"/>
</dbReference>
<dbReference type="GO" id="GO:0004725">
    <property type="term" value="F:protein tyrosine phosphatase activity"/>
    <property type="evidence" value="ECO:0007669"/>
    <property type="project" value="UniProtKB-EC"/>
</dbReference>
<evidence type="ECO:0000313" key="3">
    <source>
        <dbReference type="Proteomes" id="UP001595699"/>
    </source>
</evidence>
<dbReference type="SUPFAM" id="SSF52799">
    <property type="entry name" value="(Phosphotyrosine protein) phosphatases II"/>
    <property type="match status" value="1"/>
</dbReference>
<dbReference type="EMBL" id="JBHRZH010000004">
    <property type="protein sequence ID" value="MFC3760207.1"/>
    <property type="molecule type" value="Genomic_DNA"/>
</dbReference>
<dbReference type="Proteomes" id="UP001595699">
    <property type="component" value="Unassembled WGS sequence"/>
</dbReference>
<comment type="similarity">
    <text evidence="1">Belongs to the protein-tyrosine phosphatase family.</text>
</comment>
<sequence>MPERRLRFDLAWNVRDLGGYTGAEGRTVKWGRLIRADSLSRLQEPDLDRLRALGIRTVVDLRTSAEIDAEGRVALDDGSVAYHQVSLLTALWDPATYVPEDGPEAFLVARYLEMLADPEAPMGAVLSHVVSPAAHPLVFHCAGGKDRTGIVAALALGLLGVGLDDIAADYALTAEAVGPYERWFRATYPERWESHLSMPPPYTTVTASAMATLLPQFLARYGSFEAYALSRGLSAERVAAFRAALLEP</sequence>
<gene>
    <name evidence="2" type="ORF">ACFOUW_05115</name>
</gene>
<dbReference type="PROSITE" id="PS00383">
    <property type="entry name" value="TYR_PHOSPHATASE_1"/>
    <property type="match status" value="1"/>
</dbReference>
<evidence type="ECO:0000313" key="2">
    <source>
        <dbReference type="EMBL" id="MFC3760207.1"/>
    </source>
</evidence>
<name>A0ABV7Y5X7_9ACTN</name>
<reference evidence="3" key="1">
    <citation type="journal article" date="2019" name="Int. J. Syst. Evol. Microbiol.">
        <title>The Global Catalogue of Microorganisms (GCM) 10K type strain sequencing project: providing services to taxonomists for standard genome sequencing and annotation.</title>
        <authorList>
            <consortium name="The Broad Institute Genomics Platform"/>
            <consortium name="The Broad Institute Genome Sequencing Center for Infectious Disease"/>
            <person name="Wu L."/>
            <person name="Ma J."/>
        </authorList>
    </citation>
    <scope>NUCLEOTIDE SEQUENCE [LARGE SCALE GENOMIC DNA]</scope>
    <source>
        <strain evidence="3">CGMCC 4.7241</strain>
    </source>
</reference>
<protein>
    <submittedName>
        <fullName evidence="2">Tyrosine-protein phosphatase</fullName>
        <ecNumber evidence="2">3.1.3.48</ecNumber>
    </submittedName>
</protein>
<dbReference type="InterPro" id="IPR016130">
    <property type="entry name" value="Tyr_Pase_AS"/>
</dbReference>
<keyword evidence="3" id="KW-1185">Reference proteome</keyword>
<comment type="caution">
    <text evidence="2">The sequence shown here is derived from an EMBL/GenBank/DDBJ whole genome shotgun (WGS) entry which is preliminary data.</text>
</comment>
<organism evidence="2 3">
    <name type="scientific">Tenggerimyces flavus</name>
    <dbReference type="NCBI Taxonomy" id="1708749"/>
    <lineage>
        <taxon>Bacteria</taxon>
        <taxon>Bacillati</taxon>
        <taxon>Actinomycetota</taxon>
        <taxon>Actinomycetes</taxon>
        <taxon>Propionibacteriales</taxon>
        <taxon>Nocardioidaceae</taxon>
        <taxon>Tenggerimyces</taxon>
    </lineage>
</organism>
<dbReference type="PANTHER" id="PTHR31126:SF1">
    <property type="entry name" value="TYROSINE SPECIFIC PROTEIN PHOSPHATASES DOMAIN-CONTAINING PROTEIN"/>
    <property type="match status" value="1"/>
</dbReference>